<organism evidence="2 3">
    <name type="scientific">Petromyces alliaceus</name>
    <name type="common">Aspergillus alliaceus</name>
    <dbReference type="NCBI Taxonomy" id="209559"/>
    <lineage>
        <taxon>Eukaryota</taxon>
        <taxon>Fungi</taxon>
        <taxon>Dikarya</taxon>
        <taxon>Ascomycota</taxon>
        <taxon>Pezizomycotina</taxon>
        <taxon>Eurotiomycetes</taxon>
        <taxon>Eurotiomycetidae</taxon>
        <taxon>Eurotiales</taxon>
        <taxon>Aspergillaceae</taxon>
        <taxon>Aspergillus</taxon>
        <taxon>Aspergillus subgen. Circumdati</taxon>
    </lineage>
</organism>
<evidence type="ECO:0000259" key="1">
    <source>
        <dbReference type="Pfam" id="PF13924"/>
    </source>
</evidence>
<reference evidence="2 3" key="1">
    <citation type="submission" date="2019-04" db="EMBL/GenBank/DDBJ databases">
        <title>Aspergillus burnettii sp. nov., novel species from soil in southeast Queensland.</title>
        <authorList>
            <person name="Gilchrist C.L.M."/>
            <person name="Pitt J.I."/>
            <person name="Lange L."/>
            <person name="Lacey H.J."/>
            <person name="Vuong D."/>
            <person name="Midgley D.J."/>
            <person name="Greenfield P."/>
            <person name="Bradbury M."/>
            <person name="Lacey E."/>
            <person name="Busk P.K."/>
            <person name="Pilgaard B."/>
            <person name="Chooi Y.H."/>
            <person name="Piggott A.M."/>
        </authorList>
    </citation>
    <scope>NUCLEOTIDE SEQUENCE [LARGE SCALE GENOMIC DNA]</scope>
    <source>
        <strain evidence="2 3">FRR 5400</strain>
    </source>
</reference>
<dbReference type="Proteomes" id="UP000541154">
    <property type="component" value="Unassembled WGS sequence"/>
</dbReference>
<name>A0A8H6E3W3_PETAA</name>
<dbReference type="AlphaFoldDB" id="A0A8H6E3W3"/>
<dbReference type="EMBL" id="SPNV01000255">
    <property type="protein sequence ID" value="KAF5857478.1"/>
    <property type="molecule type" value="Genomic_DNA"/>
</dbReference>
<feature type="domain" description="Lipocalin-like" evidence="1">
    <location>
        <begin position="9"/>
        <end position="143"/>
    </location>
</feature>
<evidence type="ECO:0000313" key="3">
    <source>
        <dbReference type="Proteomes" id="UP000541154"/>
    </source>
</evidence>
<dbReference type="InterPro" id="IPR024311">
    <property type="entry name" value="Lipocalin-like"/>
</dbReference>
<comment type="caution">
    <text evidence="2">The sequence shown here is derived from an EMBL/GenBank/DDBJ whole genome shotgun (WGS) entry which is preliminary data.</text>
</comment>
<accession>A0A8H6E3W3</accession>
<gene>
    <name evidence="2" type="ORF">ETB97_005722</name>
</gene>
<protein>
    <recommendedName>
        <fullName evidence="1">Lipocalin-like domain-containing protein</fullName>
    </recommendedName>
</protein>
<dbReference type="Pfam" id="PF13924">
    <property type="entry name" value="Lipocalin_5"/>
    <property type="match status" value="1"/>
</dbReference>
<proteinExistence type="predicted"/>
<keyword evidence="3" id="KW-1185">Reference proteome</keyword>
<evidence type="ECO:0000313" key="2">
    <source>
        <dbReference type="EMBL" id="KAF5857478.1"/>
    </source>
</evidence>
<sequence>MPPVQSQLVGTWKLIEFKATRENDPSKIPIYPMGHGVQGMLQYSHDGYVSVHLMRSSADAAYITQDSPYQKYVAYAGRYEVDWNDKIILLRHYLTFCSYPDWAGSLQIRQAEFHGNYLTLQTVNPLQGEVQEQEIKGILRWCRARIEQDAGEEES</sequence>